<keyword evidence="1" id="KW-0472">Membrane</keyword>
<dbReference type="EMBL" id="KT936590">
    <property type="protein sequence ID" value="ANG08293.1"/>
    <property type="molecule type" value="Genomic_DNA"/>
</dbReference>
<accession>A0A2D0VJA6</accession>
<sequence>MSSSFVLYSITVCVLVAAMLKHFSNFLSYLILVEGACVGLGAMMMYAESYIPAYGLFMFLVLVACETSLALGLMVGIMRNPESGVYSLYSYGE</sequence>
<evidence type="ECO:0000313" key="3">
    <source>
        <dbReference type="EMBL" id="ANG08269.1"/>
    </source>
</evidence>
<dbReference type="EMBL" id="KT936589">
    <property type="protein sequence ID" value="ANG08281.1"/>
    <property type="molecule type" value="Genomic_DNA"/>
</dbReference>
<dbReference type="AlphaFoldDB" id="A0A2D0VJA6"/>
<organism evidence="2">
    <name type="scientific">Saccostrea kegaki</name>
    <dbReference type="NCBI Taxonomy" id="182713"/>
    <lineage>
        <taxon>Eukaryota</taxon>
        <taxon>Metazoa</taxon>
        <taxon>Spiralia</taxon>
        <taxon>Lophotrochozoa</taxon>
        <taxon>Mollusca</taxon>
        <taxon>Bivalvia</taxon>
        <taxon>Autobranchia</taxon>
        <taxon>Pteriomorphia</taxon>
        <taxon>Ostreida</taxon>
        <taxon>Ostreoidea</taxon>
        <taxon>Ostreidae</taxon>
        <taxon>Saccostrea</taxon>
    </lineage>
</organism>
<evidence type="ECO:0000256" key="1">
    <source>
        <dbReference type="SAM" id="Phobius"/>
    </source>
</evidence>
<dbReference type="EMBL" id="KT936588">
    <property type="protein sequence ID" value="ANG08269.1"/>
    <property type="molecule type" value="Genomic_DNA"/>
</dbReference>
<evidence type="ECO:0000313" key="4">
    <source>
        <dbReference type="EMBL" id="ANG08281.1"/>
    </source>
</evidence>
<evidence type="ECO:0000313" key="2">
    <source>
        <dbReference type="EMBL" id="ANG08257.1"/>
    </source>
</evidence>
<protein>
    <submittedName>
        <fullName evidence="2">NADH dehydrogenase subunit 4L</fullName>
    </submittedName>
</protein>
<reference evidence="2" key="1">
    <citation type="submission" date="2015-10" db="EMBL/GenBank/DDBJ databases">
        <title>The mitogenome of Saccostrea kegaki and its phylogenetic consideration.</title>
        <authorList>
            <person name="Mu W."/>
            <person name="Liu X."/>
        </authorList>
    </citation>
    <scope>NUCLEOTIDE SEQUENCE</scope>
    <source>
        <strain evidence="2">IDA-1</strain>
        <strain evidence="3">IDA-2</strain>
        <strain evidence="4">IDB-1</strain>
        <strain evidence="5">IDB-2</strain>
        <tissue evidence="2">Adductor muscle</tissue>
    </source>
</reference>
<feature type="transmembrane region" description="Helical" evidence="1">
    <location>
        <begin position="53"/>
        <end position="77"/>
    </location>
</feature>
<keyword evidence="1" id="KW-1133">Transmembrane helix</keyword>
<dbReference type="EMBL" id="KT936587">
    <property type="protein sequence ID" value="ANG08257.1"/>
    <property type="molecule type" value="Genomic_DNA"/>
</dbReference>
<geneLocation type="mitochondrion" evidence="2"/>
<feature type="transmembrane region" description="Helical" evidence="1">
    <location>
        <begin position="30"/>
        <end position="47"/>
    </location>
</feature>
<evidence type="ECO:0000313" key="5">
    <source>
        <dbReference type="EMBL" id="ANG08293.1"/>
    </source>
</evidence>
<name>A0A2D0VJA6_9BIVA</name>
<dbReference type="Gene3D" id="1.10.287.3510">
    <property type="match status" value="1"/>
</dbReference>
<gene>
    <name evidence="2" type="primary">ND4L</name>
</gene>
<feature type="transmembrane region" description="Helical" evidence="1">
    <location>
        <begin position="6"/>
        <end position="23"/>
    </location>
</feature>
<keyword evidence="2" id="KW-0496">Mitochondrion</keyword>
<keyword evidence="1" id="KW-0812">Transmembrane</keyword>
<proteinExistence type="predicted"/>